<dbReference type="AlphaFoldDB" id="A0AAV2IF64"/>
<feature type="region of interest" description="Disordered" evidence="1">
    <location>
        <begin position="217"/>
        <end position="292"/>
    </location>
</feature>
<accession>A0AAV2IF64</accession>
<keyword evidence="3" id="KW-1185">Reference proteome</keyword>
<proteinExistence type="predicted"/>
<feature type="region of interest" description="Disordered" evidence="1">
    <location>
        <begin position="91"/>
        <end position="121"/>
    </location>
</feature>
<feature type="compositionally biased region" description="Basic residues" evidence="1">
    <location>
        <begin position="105"/>
        <end position="119"/>
    </location>
</feature>
<feature type="compositionally biased region" description="Polar residues" evidence="1">
    <location>
        <begin position="282"/>
        <end position="292"/>
    </location>
</feature>
<sequence>MHKSNLQEFLSPSNHNIIDESFTEMKKCVNGLRDFSGQSPSKKPSDLINGWDELYEQLDLDPDEIDFVPGNFTNTNVETWRWQAMDSSFTSVNSATVPSVAPKTTPKKRNRRSKKKHNAQRMEVNNLSKENTQPMTENVEEIEENLFYPKETLNIPEAVSFSQNMDQSDMTTKVRNDTECKSGEANSRNIEMDLSTKDGAHISYIKNVETKINLSPDAAEFHPQPPMAHQQAVKLGQQGLSPVKMKEPSGNLDPQPQTPVAGSPKKKKSGKAKKRERGLSGGLNQQQLAATE</sequence>
<comment type="caution">
    <text evidence="2">The sequence shown here is derived from an EMBL/GenBank/DDBJ whole genome shotgun (WGS) entry which is preliminary data.</text>
</comment>
<evidence type="ECO:0000256" key="1">
    <source>
        <dbReference type="SAM" id="MobiDB-lite"/>
    </source>
</evidence>
<evidence type="ECO:0000313" key="3">
    <source>
        <dbReference type="Proteomes" id="UP001497497"/>
    </source>
</evidence>
<name>A0AAV2IF64_LYMST</name>
<gene>
    <name evidence="2" type="ORF">GSLYS_00017704001</name>
</gene>
<evidence type="ECO:0000313" key="2">
    <source>
        <dbReference type="EMBL" id="CAL1544191.1"/>
    </source>
</evidence>
<reference evidence="2 3" key="1">
    <citation type="submission" date="2024-04" db="EMBL/GenBank/DDBJ databases">
        <authorList>
            <consortium name="Genoscope - CEA"/>
            <person name="William W."/>
        </authorList>
    </citation>
    <scope>NUCLEOTIDE SEQUENCE [LARGE SCALE GENOMIC DNA]</scope>
</reference>
<feature type="non-terminal residue" evidence="2">
    <location>
        <position position="292"/>
    </location>
</feature>
<dbReference type="Proteomes" id="UP001497497">
    <property type="component" value="Unassembled WGS sequence"/>
</dbReference>
<protein>
    <submittedName>
        <fullName evidence="2">Uncharacterized protein</fullName>
    </submittedName>
</protein>
<dbReference type="EMBL" id="CAXITT010000602">
    <property type="protein sequence ID" value="CAL1544191.1"/>
    <property type="molecule type" value="Genomic_DNA"/>
</dbReference>
<feature type="compositionally biased region" description="Basic residues" evidence="1">
    <location>
        <begin position="264"/>
        <end position="276"/>
    </location>
</feature>
<organism evidence="2 3">
    <name type="scientific">Lymnaea stagnalis</name>
    <name type="common">Great pond snail</name>
    <name type="synonym">Helix stagnalis</name>
    <dbReference type="NCBI Taxonomy" id="6523"/>
    <lineage>
        <taxon>Eukaryota</taxon>
        <taxon>Metazoa</taxon>
        <taxon>Spiralia</taxon>
        <taxon>Lophotrochozoa</taxon>
        <taxon>Mollusca</taxon>
        <taxon>Gastropoda</taxon>
        <taxon>Heterobranchia</taxon>
        <taxon>Euthyneura</taxon>
        <taxon>Panpulmonata</taxon>
        <taxon>Hygrophila</taxon>
        <taxon>Lymnaeoidea</taxon>
        <taxon>Lymnaeidae</taxon>
        <taxon>Lymnaea</taxon>
    </lineage>
</organism>